<dbReference type="EMBL" id="CP027860">
    <property type="protein sequence ID" value="AVP98595.1"/>
    <property type="molecule type" value="Genomic_DNA"/>
</dbReference>
<dbReference type="InterPro" id="IPR031325">
    <property type="entry name" value="RHS_repeat"/>
</dbReference>
<evidence type="ECO:0008006" key="4">
    <source>
        <dbReference type="Google" id="ProtNLM"/>
    </source>
</evidence>
<dbReference type="InterPro" id="IPR022385">
    <property type="entry name" value="Rhs_assc_core"/>
</dbReference>
<organism evidence="2 3">
    <name type="scientific">Ahniella affigens</name>
    <dbReference type="NCBI Taxonomy" id="2021234"/>
    <lineage>
        <taxon>Bacteria</taxon>
        <taxon>Pseudomonadati</taxon>
        <taxon>Pseudomonadota</taxon>
        <taxon>Gammaproteobacteria</taxon>
        <taxon>Lysobacterales</taxon>
        <taxon>Rhodanobacteraceae</taxon>
        <taxon>Ahniella</taxon>
    </lineage>
</organism>
<evidence type="ECO:0000313" key="2">
    <source>
        <dbReference type="EMBL" id="AVP98595.1"/>
    </source>
</evidence>
<dbReference type="PANTHER" id="PTHR32305:SF15">
    <property type="entry name" value="PROTEIN RHSA-RELATED"/>
    <property type="match status" value="1"/>
</dbReference>
<dbReference type="OrthoDB" id="9816400at2"/>
<feature type="signal peptide" evidence="1">
    <location>
        <begin position="1"/>
        <end position="23"/>
    </location>
</feature>
<reference evidence="2 3" key="1">
    <citation type="submission" date="2018-03" db="EMBL/GenBank/DDBJ databases">
        <title>Ahniella affigens gen. nov., sp. nov., a gammaproteobacterium isolated from sandy soil near a stream.</title>
        <authorList>
            <person name="Ko Y."/>
            <person name="Kim J.-H."/>
        </authorList>
    </citation>
    <scope>NUCLEOTIDE SEQUENCE [LARGE SCALE GENOMIC DNA]</scope>
    <source>
        <strain evidence="2 3">D13</strain>
    </source>
</reference>
<feature type="chain" id="PRO_5015161717" description="RHS repeat protein" evidence="1">
    <location>
        <begin position="24"/>
        <end position="1598"/>
    </location>
</feature>
<proteinExistence type="predicted"/>
<dbReference type="Proteomes" id="UP000241074">
    <property type="component" value="Chromosome"/>
</dbReference>
<name>A0A2P1PUR9_9GAMM</name>
<dbReference type="NCBIfam" id="TIGR03696">
    <property type="entry name" value="Rhs_assc_core"/>
    <property type="match status" value="1"/>
</dbReference>
<dbReference type="KEGG" id="xba:C7S18_15980"/>
<keyword evidence="1" id="KW-0732">Signal</keyword>
<dbReference type="InterPro" id="IPR050708">
    <property type="entry name" value="T6SS_VgrG/RHS"/>
</dbReference>
<dbReference type="NCBIfam" id="TIGR01643">
    <property type="entry name" value="YD_repeat_2x"/>
    <property type="match status" value="4"/>
</dbReference>
<keyword evidence="3" id="KW-1185">Reference proteome</keyword>
<dbReference type="InterPro" id="IPR006530">
    <property type="entry name" value="YD"/>
</dbReference>
<accession>A0A2P1PUR9</accession>
<dbReference type="Pfam" id="PF05593">
    <property type="entry name" value="RHS_repeat"/>
    <property type="match status" value="2"/>
</dbReference>
<reference evidence="2 3" key="2">
    <citation type="submission" date="2018-03" db="EMBL/GenBank/DDBJ databases">
        <authorList>
            <person name="Keele B.F."/>
        </authorList>
    </citation>
    <scope>NUCLEOTIDE SEQUENCE [LARGE SCALE GENOMIC DNA]</scope>
    <source>
        <strain evidence="2 3">D13</strain>
    </source>
</reference>
<dbReference type="PANTHER" id="PTHR32305">
    <property type="match status" value="1"/>
</dbReference>
<gene>
    <name evidence="2" type="ORF">C7S18_15980</name>
</gene>
<evidence type="ECO:0000256" key="1">
    <source>
        <dbReference type="SAM" id="SignalP"/>
    </source>
</evidence>
<protein>
    <recommendedName>
        <fullName evidence="4">RHS repeat protein</fullName>
    </recommendedName>
</protein>
<evidence type="ECO:0000313" key="3">
    <source>
        <dbReference type="Proteomes" id="UP000241074"/>
    </source>
</evidence>
<dbReference type="Gene3D" id="2.180.10.10">
    <property type="entry name" value="RHS repeat-associated core"/>
    <property type="match status" value="2"/>
</dbReference>
<sequence length="1598" mass="176000">MTIMKRKLLVMCVLLGVLPEVHAQVTCGQLPAGNSYCDVSYPVNEQWQLNSCTNPGNINVLNRRMCEAGGGVWSGACSGLIDPPFKLPTSPYTWRYDISNWLLTSYAHTFEGCGLVGPIVTGNTPTCTANLPTIENGYVTASETMKTITYGYQSTGNVCNDDAVNKVETFRIAYTAGLGCPRDTYGWTSPPNTCLSIVSDTPLVGDQVDPSSGEKLHVESTLLGLGISDLLRIHYRAYGQWPPGAPTGLIGHYWRFEFDRRVRAYDANSLIVYIAGHEPVMLKNNGSGTYTSINITKDSGRTAVQVGAGYRIKEQDLSEWLFDSTGRLQSVNYPDGRSVQVAWQTDAVLLTDQNNRSVMIDIDELLRPIPGGQQAHGKRFTISDLSGRSAVIDSWDPGLVTKIQSASGVRELLYEDPTFESGLTGIKDESNTQYVAYAYSNDNNKRVASQAILVDGVPKTQFSFSYNFPSGVTSDRVVTMQNALQLAANTPDVQATNITVSTRGFVRRLWKLDKRCTDCGGEFKTRAHDGSTGQLLSTEDFNGNETQFLFDPVRNLETQRIEGIPDVALPPTQAAKRTIQTDWHPTLPLPTQKRYYNAQNVLEQTRAWDYDSRGNVRAACIYDPALSNPTSYACGSLADAPAGVRQTHYIIECGEPGSGCPSTGRLMSVDGPRTDEADITTFAYYGIDDPTCSSLGGACHYRHGDLKSVTNALGHVTNYLRYDRAGRLTRVQDARGVITDYTYNSSGRIGAAAVRANADGTPSSNDQTTSVTYKPYGAVERVTQPDGSFLEYVYDTAHRLVRVFDNLGNEIVYELDPMGNHKRELTKDAQGNIKRLLGAQFDYFSRIRSIINAPSAAASDFDAVDVQKTTKSFDLNGNLNELTEPKGNLNQFGWVTDDDFDELNRLKKVTQNKTTNPTPGINAVTKYAYDTRDNLRKVTDPKGLDTIYVYDGLDNLKQVQSPDAGTTVNVHDAAGNVLTRTDARMKTATMVYDELGRLSTKSFPDSSLNEVYTYDVDPGECNYAGFEGVGLLSMVTDASGTTIYCYDRFGRVASKTQIGLSATYSTSYTYTKTGRLDTVTYPSGNRVRYVRDATGRVTAVYWREFKSTEQLLVSNLGHLPFGPVSGITWATGVTQTRVHDQNYWIDDISSSSPTGFQADYTLNELGNISAISAGATQRFYGYDALSRLTEKTNSGFNNRFYLYDATGDRLSMWNGMGDYQSYTYPLTSHRLEEALGSVRVYDANGNLTHPTYFTRSGSTYSYGDHNRMTEVALNGETRATFHYNFKGERTIRNVEGKATFEFVFDESGRLIGEYSEQSSPPLVEYIWVDDLPVSLIYEGNIHAIETDHLGTPRRVMTAVGAKWSWDLLAEPFGATPPNEDPDNDGTAMVFNLRFPGQWYDQDTELNYNYMRDYEPITGRYVESDPIGLEGGISTYGYAINNPLGRFDANGLSPGDAFSNTSAALKDLKSHVRMLQPSWSNWSGWIFKACGGSCISYRINSEHQTSVKYQNSVLVVTPGSPVSTWRTHGFPGRDVGGSPKQELPGHLADGVADRGAVAPSELPEFVYSPTGFVPMVGPDVGLPGIVEEVGRSTSNINHH</sequence>